<dbReference type="InterPro" id="IPR056459">
    <property type="entry name" value="TPR_DOP1"/>
</dbReference>
<feature type="region of interest" description="Disordered" evidence="4">
    <location>
        <begin position="1084"/>
        <end position="1128"/>
    </location>
</feature>
<feature type="domain" description="DOP1-like TPR" evidence="7">
    <location>
        <begin position="1164"/>
        <end position="1252"/>
    </location>
</feature>
<feature type="compositionally biased region" description="Polar residues" evidence="4">
    <location>
        <begin position="1898"/>
        <end position="1948"/>
    </location>
</feature>
<accession>A0A0N4Y939</accession>
<dbReference type="Pfam" id="PF04118">
    <property type="entry name" value="Dopey_N"/>
    <property type="match status" value="1"/>
</dbReference>
<dbReference type="WBParaSite" id="NBR_0001279501-mRNA-1">
    <property type="protein sequence ID" value="NBR_0001279501-mRNA-1"/>
    <property type="gene ID" value="NBR_0001279501"/>
</dbReference>
<proteinExistence type="inferred from homology"/>
<keyword evidence="2" id="KW-0653">Protein transport</keyword>
<organism evidence="10">
    <name type="scientific">Nippostrongylus brasiliensis</name>
    <name type="common">Rat hookworm</name>
    <dbReference type="NCBI Taxonomy" id="27835"/>
    <lineage>
        <taxon>Eukaryota</taxon>
        <taxon>Metazoa</taxon>
        <taxon>Ecdysozoa</taxon>
        <taxon>Nematoda</taxon>
        <taxon>Chromadorea</taxon>
        <taxon>Rhabditida</taxon>
        <taxon>Rhabditina</taxon>
        <taxon>Rhabditomorpha</taxon>
        <taxon>Strongyloidea</taxon>
        <taxon>Heligmosomidae</taxon>
        <taxon>Nippostrongylus</taxon>
    </lineage>
</organism>
<dbReference type="OMA" id="DINRALY"/>
<dbReference type="Pfam" id="PF24601">
    <property type="entry name" value="TPR_DOP1"/>
    <property type="match status" value="2"/>
</dbReference>
<evidence type="ECO:0000259" key="7">
    <source>
        <dbReference type="Pfam" id="PF24601"/>
    </source>
</evidence>
<evidence type="ECO:0000256" key="1">
    <source>
        <dbReference type="ARBA" id="ARBA00022448"/>
    </source>
</evidence>
<dbReference type="STRING" id="27835.A0A0N4Y939"/>
<name>A0A0N4Y939_NIPBR</name>
<evidence type="ECO:0000313" key="9">
    <source>
        <dbReference type="Proteomes" id="UP000271162"/>
    </source>
</evidence>
<feature type="domain" description="DOP1-like TPR" evidence="7">
    <location>
        <begin position="1253"/>
        <end position="1539"/>
    </location>
</feature>
<dbReference type="GO" id="GO:0005768">
    <property type="term" value="C:endosome"/>
    <property type="evidence" value="ECO:0007669"/>
    <property type="project" value="TreeGrafter"/>
</dbReference>
<feature type="region of interest" description="Disordered" evidence="4">
    <location>
        <begin position="1896"/>
        <end position="1974"/>
    </location>
</feature>
<evidence type="ECO:0000256" key="2">
    <source>
        <dbReference type="ARBA" id="ARBA00022927"/>
    </source>
</evidence>
<feature type="compositionally biased region" description="Polar residues" evidence="4">
    <location>
        <begin position="1957"/>
        <end position="1967"/>
    </location>
</feature>
<dbReference type="PANTHER" id="PTHR14042">
    <property type="entry name" value="DOPEY-RELATED"/>
    <property type="match status" value="1"/>
</dbReference>
<evidence type="ECO:0000313" key="10">
    <source>
        <dbReference type="WBParaSite" id="NBR_0001279501-mRNA-1"/>
    </source>
</evidence>
<keyword evidence="1" id="KW-0813">Transport</keyword>
<dbReference type="InterPro" id="IPR040314">
    <property type="entry name" value="DOP1"/>
</dbReference>
<dbReference type="Pfam" id="PF24598">
    <property type="entry name" value="DOP1_C"/>
    <property type="match status" value="1"/>
</dbReference>
<gene>
    <name evidence="8" type="ORF">NBR_LOCUS12796</name>
</gene>
<evidence type="ECO:0000256" key="3">
    <source>
        <dbReference type="ARBA" id="ARBA00046326"/>
    </source>
</evidence>
<reference evidence="10" key="1">
    <citation type="submission" date="2016-04" db="UniProtKB">
        <authorList>
            <consortium name="WormBaseParasite"/>
        </authorList>
    </citation>
    <scope>IDENTIFICATION</scope>
</reference>
<dbReference type="GO" id="GO:0005829">
    <property type="term" value="C:cytosol"/>
    <property type="evidence" value="ECO:0007669"/>
    <property type="project" value="GOC"/>
</dbReference>
<feature type="domain" description="DOP1-like C-terminal" evidence="6">
    <location>
        <begin position="1967"/>
        <end position="2313"/>
    </location>
</feature>
<evidence type="ECO:0000256" key="4">
    <source>
        <dbReference type="SAM" id="MobiDB-lite"/>
    </source>
</evidence>
<dbReference type="GO" id="GO:0015031">
    <property type="term" value="P:protein transport"/>
    <property type="evidence" value="ECO:0007669"/>
    <property type="project" value="UniProtKB-KW"/>
</dbReference>
<dbReference type="GO" id="GO:0006895">
    <property type="term" value="P:Golgi to endosome transport"/>
    <property type="evidence" value="ECO:0007669"/>
    <property type="project" value="InterPro"/>
</dbReference>
<comment type="similarity">
    <text evidence="3">Belongs to the DOP1 family.</text>
</comment>
<keyword evidence="9" id="KW-1185">Reference proteome</keyword>
<evidence type="ECO:0000259" key="5">
    <source>
        <dbReference type="Pfam" id="PF04118"/>
    </source>
</evidence>
<feature type="compositionally biased region" description="Polar residues" evidence="4">
    <location>
        <begin position="1091"/>
        <end position="1103"/>
    </location>
</feature>
<feature type="region of interest" description="Disordered" evidence="4">
    <location>
        <begin position="1"/>
        <end position="40"/>
    </location>
</feature>
<dbReference type="EMBL" id="UYSL01020861">
    <property type="protein sequence ID" value="VDL76385.1"/>
    <property type="molecule type" value="Genomic_DNA"/>
</dbReference>
<dbReference type="GO" id="GO:0005802">
    <property type="term" value="C:trans-Golgi network"/>
    <property type="evidence" value="ECO:0007669"/>
    <property type="project" value="TreeGrafter"/>
</dbReference>
<feature type="domain" description="DOP1 N-terminal" evidence="5">
    <location>
        <begin position="46"/>
        <end position="330"/>
    </location>
</feature>
<reference evidence="8 9" key="2">
    <citation type="submission" date="2018-11" db="EMBL/GenBank/DDBJ databases">
        <authorList>
            <consortium name="Pathogen Informatics"/>
        </authorList>
    </citation>
    <scope>NUCLEOTIDE SEQUENCE [LARGE SCALE GENOMIC DNA]</scope>
</reference>
<evidence type="ECO:0000313" key="8">
    <source>
        <dbReference type="EMBL" id="VDL76385.1"/>
    </source>
</evidence>
<dbReference type="InterPro" id="IPR056457">
    <property type="entry name" value="DOP1_C"/>
</dbReference>
<protein>
    <submittedName>
        <fullName evidence="10">Dopey_N domain-containing protein</fullName>
    </submittedName>
</protein>
<dbReference type="PANTHER" id="PTHR14042:SF24">
    <property type="entry name" value="PROTEIN DOPEY-1 HOMOLOG"/>
    <property type="match status" value="1"/>
</dbReference>
<sequence>MRSPRKVHRDALNIDNRSLKPSHMSSSSGGVAPGDVTAPNPLHNTSKYKVYVQAVDRALKTFENPNEWADLISALAKLAKVFQTNAKFGDIPKPVTVAKRLSQCLHPALPMGVHLKALETYRQIFDILGPQSLPKLLYLFAVGLFPLMEHCGIKVKTELFNIFEQYLLPLGQNLRPALPGFLAGVLLGLEEGTEFYERSLSVLDRVCEGVGERAFFACLWQAVLGSPSVRLPAMLYVNAKFDKSRTLDDQIAIVGDHVNHMVAALCATASDSGSPLVQRNLLDFLCAAFPLDSTNLTREDFVQLIMRCIFVVLRRDMSLNRRLYTWLMNPTGANVAISGIPVGDEGVECTFFTDKVLPLIVEALTEYLKFDIIEIPQSSTNAWAHGWGGQRESEQHQFAEVRVCRLLLYLQDRADIGIPLLNRVFPLFLLCVSNVHERLTTECCSLKDKVDPDPNFDRGHLRLSLDSTKSSTNCRLANGEVEAEKAKEQERRLDEISKTFNLLLNSLEAGFLFDFLGNWFSELMKREDPNSEDISHYAKVVMFCIKTCNLDGDPILRAQCLPKLLQRILNGLHVDQKLVLVENSALLKVIEVCSRLLNEISQSGAVNADVLSEEILDVSPTTSPKKLVASATATGVIDENQRLVELCVDECLLLLSSVSRMYCAVRSSSRLSLLIAVCELTSQFVDYPLYCVTIEHHNSSELPSWLEEVLKIIDQSDLSARTATFDLVLSVYLKCSSVLAQHDAISGRMSENQRPDVEKKEEIQPTTVLLKPLLFSAQMHELERERVFERCGQAIWRGLGLSSCAQEHERLSRLMALLHSRRPNEPSSDMEHIIVSALTSNDSMISAEAAQTFHRMWMLTRTGDDRASLCSKPFNRAVMLLLGVLADESVSRARTELKSAAAAWFIDCAKHNDLPRIVQMLATMLMNPVTARISIQYVWQEARLSREQFSLMPSDVSVVTLVTSDGKQRLYHFDGPVTDGAWQNDLRNRLLLSSEAEPSEADQVPVSTCVAPGDIPNFDEDTDSLDTLSISMEGIESGVVETLQYLIDCVVEEEESELDNRHQLESILVDAPPEGGTVVFRNDDESEAEHSTTSGNLSRPSQENGERSTPLAGEVSRFKKGHRRQDSLQESIFSMTEKELKTFDTTELLRPTIEGSSEGVSLFHELHVHMLLYGESGRVVDLGRAETAFRILTALLCPRGSPVSNRMLLSCLVSSGTASQSGDSNGGPSLTVSLVDLMAKHVRAILGQHFWGISLHFLRSFFLNSPICPVTQSDLVMAWKCKIAALDFLSELLEELCGMICEQQSRPFVMFVQSVMSRSKLQKCLLHLLLTAVHDPRTSAEQGQTVPLSVSIYEFNEGASCGVGKKLSGLLLAYNRSLLSVTAQAIRLESDIKNGYATFGDLNTSGVMMNRLAVAQQIYNTPAHRGTIREPSPSLVELRAFLLIVLNALKKRPERHEMWFQFVVQILPWMERSLATVMVRVVEQLCKNIETAINVCFPNVKDTDSSLSPVKDPDCNYPACFMTMTLETITTLIHFCVIDAHATGSTIQPSTPAAVATGTTGASMVGQAMAVIPGTRGATELFSNLVKVFSFSDSASTGGVNLAKIDGARGSITLRQARNDMLTSLPHALATICDLWTVVRSEETPTLPLGSPQQLRKLVLDLLSPIAQHHQQAFLTALSLPCFEYSPVQHDIANLLLSLKVISFEELVVAVTDTLKEVGLKATKIGAGEKICADKELLAISVLINKLLLLFVNQLKIMQELTNVASRKNISIIQFLLLNFRFQAAFPTEAPLLELVHGCIKALPTAQLRSCWSPFQSLFAEAPLSSLPPRAVFLLYIILCDYVRCAGASYIVEDKTISRAVQDAVQRLTEAVNTIVGWQLETTTWLKRTLVVRHDQGPRSQDASPSVEMNTPLNTPLPSVNQSEQNSIRGSTLSLMTRPTSLDNSSAGAPSGEKKSSSNLRGSVKDSNNNKRDPAHSTQALFLLAENLAELVDSVCKSDDKERLLPTLHAVWGNVVPYLRAKNARNSRFFLASSQLLASMSSFSYMRPVWKKTTLELLLDSSFFKMDMQSLKQWLIVTDHLMTHDKTSFKDLLKSIAYTPNASFSIMTSKEQEYEARAQAVKRLAFVVLGSELDQYQGQMNDIQERLSENLRVSQSPTIRSAVFLCIRVLLLRLRPPSLIGIWPIMVTELVHVLLQMEQQLCAEGNGIEDLGCARDDAWMQLYLAACKMLETLCTLPAGYLAQFQMCHWAFVNSVATSKTDVFLPFAGRINKLLRTKFGKLTQEEQSNLSPSLCGMKMLTSFEELRPFFYALATQNKALPGMHQVPFWNFLRAANCNLFIQYFFQSQGSEASFLTGSLSYKNAVNRLEHALCVDFAEHWQL</sequence>
<dbReference type="InterPro" id="IPR007249">
    <property type="entry name" value="DOP1_N"/>
</dbReference>
<dbReference type="Proteomes" id="UP000271162">
    <property type="component" value="Unassembled WGS sequence"/>
</dbReference>
<evidence type="ECO:0000259" key="6">
    <source>
        <dbReference type="Pfam" id="PF24598"/>
    </source>
</evidence>